<organism evidence="1 2">
    <name type="scientific">Pedobacter africanus</name>
    <dbReference type="NCBI Taxonomy" id="151894"/>
    <lineage>
        <taxon>Bacteria</taxon>
        <taxon>Pseudomonadati</taxon>
        <taxon>Bacteroidota</taxon>
        <taxon>Sphingobacteriia</taxon>
        <taxon>Sphingobacteriales</taxon>
        <taxon>Sphingobacteriaceae</taxon>
        <taxon>Pedobacter</taxon>
    </lineage>
</organism>
<protein>
    <submittedName>
        <fullName evidence="1">Uncharacterized protein</fullName>
    </submittedName>
</protein>
<keyword evidence="2" id="KW-1185">Reference proteome</keyword>
<comment type="caution">
    <text evidence="1">The sequence shown here is derived from an EMBL/GenBank/DDBJ whole genome shotgun (WGS) entry which is preliminary data.</text>
</comment>
<reference evidence="1" key="1">
    <citation type="submission" date="2023-07" db="EMBL/GenBank/DDBJ databases">
        <title>Sorghum-associated microbial communities from plants grown in Nebraska, USA.</title>
        <authorList>
            <person name="Schachtman D."/>
        </authorList>
    </citation>
    <scope>NUCLEOTIDE SEQUENCE</scope>
    <source>
        <strain evidence="1">2697</strain>
    </source>
</reference>
<evidence type="ECO:0000313" key="1">
    <source>
        <dbReference type="EMBL" id="MDR6784687.1"/>
    </source>
</evidence>
<evidence type="ECO:0000313" key="2">
    <source>
        <dbReference type="Proteomes" id="UP001246858"/>
    </source>
</evidence>
<dbReference type="Proteomes" id="UP001246858">
    <property type="component" value="Unassembled WGS sequence"/>
</dbReference>
<gene>
    <name evidence="1" type="ORF">J2X78_003261</name>
</gene>
<name>A0ACC6KZX6_9SPHI</name>
<proteinExistence type="predicted"/>
<sequence length="34" mass="3689">MKAIKYGRQGPVLTGLNGKPGSRGVFCKKKEIIN</sequence>
<dbReference type="EMBL" id="JAVDTF010000003">
    <property type="protein sequence ID" value="MDR6784687.1"/>
    <property type="molecule type" value="Genomic_DNA"/>
</dbReference>
<accession>A0ACC6KZX6</accession>